<organism evidence="2 3">
    <name type="scientific">Pleurodeles waltl</name>
    <name type="common">Iberian ribbed newt</name>
    <dbReference type="NCBI Taxonomy" id="8319"/>
    <lineage>
        <taxon>Eukaryota</taxon>
        <taxon>Metazoa</taxon>
        <taxon>Chordata</taxon>
        <taxon>Craniata</taxon>
        <taxon>Vertebrata</taxon>
        <taxon>Euteleostomi</taxon>
        <taxon>Amphibia</taxon>
        <taxon>Batrachia</taxon>
        <taxon>Caudata</taxon>
        <taxon>Salamandroidea</taxon>
        <taxon>Salamandridae</taxon>
        <taxon>Pleurodelinae</taxon>
        <taxon>Pleurodeles</taxon>
    </lineage>
</organism>
<comment type="caution">
    <text evidence="2">The sequence shown here is derived from an EMBL/GenBank/DDBJ whole genome shotgun (WGS) entry which is preliminary data.</text>
</comment>
<proteinExistence type="predicted"/>
<evidence type="ECO:0000256" key="1">
    <source>
        <dbReference type="SAM" id="MobiDB-lite"/>
    </source>
</evidence>
<evidence type="ECO:0000313" key="2">
    <source>
        <dbReference type="EMBL" id="KAJ1136858.1"/>
    </source>
</evidence>
<feature type="region of interest" description="Disordered" evidence="1">
    <location>
        <begin position="1"/>
        <end position="20"/>
    </location>
</feature>
<dbReference type="EMBL" id="JANPWB010000010">
    <property type="protein sequence ID" value="KAJ1136858.1"/>
    <property type="molecule type" value="Genomic_DNA"/>
</dbReference>
<protein>
    <submittedName>
        <fullName evidence="2">Uncharacterized protein</fullName>
    </submittedName>
</protein>
<dbReference type="AlphaFoldDB" id="A0AAV7QF07"/>
<name>A0AAV7QF07_PLEWA</name>
<accession>A0AAV7QF07</accession>
<evidence type="ECO:0000313" key="3">
    <source>
        <dbReference type="Proteomes" id="UP001066276"/>
    </source>
</evidence>
<feature type="compositionally biased region" description="Pro residues" evidence="1">
    <location>
        <begin position="1"/>
        <end position="11"/>
    </location>
</feature>
<sequence length="126" mass="12506">MGRYPPPPPGPAGLRSVPGGEPCAGGAPCISAEARGLPGGGSGAGNPPTAPRAADMGELPLLSGARFCQGSAAWEVRAQQGLPHGTQALLRSSGGLTVSRAFPLSQERGLSRALAQLRLCLDKGGA</sequence>
<feature type="region of interest" description="Disordered" evidence="1">
    <location>
        <begin position="28"/>
        <end position="55"/>
    </location>
</feature>
<keyword evidence="3" id="KW-1185">Reference proteome</keyword>
<gene>
    <name evidence="2" type="ORF">NDU88_003272</name>
</gene>
<reference evidence="2" key="1">
    <citation type="journal article" date="2022" name="bioRxiv">
        <title>Sequencing and chromosome-scale assembly of the giantPleurodeles waltlgenome.</title>
        <authorList>
            <person name="Brown T."/>
            <person name="Elewa A."/>
            <person name="Iarovenko S."/>
            <person name="Subramanian E."/>
            <person name="Araus A.J."/>
            <person name="Petzold A."/>
            <person name="Susuki M."/>
            <person name="Suzuki K.-i.T."/>
            <person name="Hayashi T."/>
            <person name="Toyoda A."/>
            <person name="Oliveira C."/>
            <person name="Osipova E."/>
            <person name="Leigh N.D."/>
            <person name="Simon A."/>
            <person name="Yun M.H."/>
        </authorList>
    </citation>
    <scope>NUCLEOTIDE SEQUENCE</scope>
    <source>
        <strain evidence="2">20211129_DDA</strain>
        <tissue evidence="2">Liver</tissue>
    </source>
</reference>
<dbReference type="Proteomes" id="UP001066276">
    <property type="component" value="Chromosome 6"/>
</dbReference>